<sequence length="88" mass="10205">MFSPRRTSLKETAIETYLIQLVKKLLALIQVVVGTFYVMAYESNKQTRDDWTPACIRCSFSDGSNRNNNITFVHPSMLWLMQRSLLLC</sequence>
<protein>
    <submittedName>
        <fullName evidence="1">Uncharacterized protein</fullName>
    </submittedName>
</protein>
<dbReference type="AlphaFoldDB" id="A0AAV8XZQ6"/>
<name>A0AAV8XZQ6_9CUCU</name>
<organism evidence="1 2">
    <name type="scientific">Aromia moschata</name>
    <dbReference type="NCBI Taxonomy" id="1265417"/>
    <lineage>
        <taxon>Eukaryota</taxon>
        <taxon>Metazoa</taxon>
        <taxon>Ecdysozoa</taxon>
        <taxon>Arthropoda</taxon>
        <taxon>Hexapoda</taxon>
        <taxon>Insecta</taxon>
        <taxon>Pterygota</taxon>
        <taxon>Neoptera</taxon>
        <taxon>Endopterygota</taxon>
        <taxon>Coleoptera</taxon>
        <taxon>Polyphaga</taxon>
        <taxon>Cucujiformia</taxon>
        <taxon>Chrysomeloidea</taxon>
        <taxon>Cerambycidae</taxon>
        <taxon>Cerambycinae</taxon>
        <taxon>Callichromatini</taxon>
        <taxon>Aromia</taxon>
    </lineage>
</organism>
<dbReference type="EMBL" id="JAPWTK010000263">
    <property type="protein sequence ID" value="KAJ8944203.1"/>
    <property type="molecule type" value="Genomic_DNA"/>
</dbReference>
<comment type="caution">
    <text evidence="1">The sequence shown here is derived from an EMBL/GenBank/DDBJ whole genome shotgun (WGS) entry which is preliminary data.</text>
</comment>
<reference evidence="1" key="1">
    <citation type="journal article" date="2023" name="Insect Mol. Biol.">
        <title>Genome sequencing provides insights into the evolution of gene families encoding plant cell wall-degrading enzymes in longhorned beetles.</title>
        <authorList>
            <person name="Shin N.R."/>
            <person name="Okamura Y."/>
            <person name="Kirsch R."/>
            <person name="Pauchet Y."/>
        </authorList>
    </citation>
    <scope>NUCLEOTIDE SEQUENCE</scope>
    <source>
        <strain evidence="1">AMC_N1</strain>
    </source>
</reference>
<proteinExistence type="predicted"/>
<accession>A0AAV8XZQ6</accession>
<evidence type="ECO:0000313" key="1">
    <source>
        <dbReference type="EMBL" id="KAJ8944203.1"/>
    </source>
</evidence>
<evidence type="ECO:0000313" key="2">
    <source>
        <dbReference type="Proteomes" id="UP001162162"/>
    </source>
</evidence>
<dbReference type="Proteomes" id="UP001162162">
    <property type="component" value="Unassembled WGS sequence"/>
</dbReference>
<gene>
    <name evidence="1" type="ORF">NQ318_014565</name>
</gene>
<keyword evidence="2" id="KW-1185">Reference proteome</keyword>